<dbReference type="InterPro" id="IPR015655">
    <property type="entry name" value="PP2C"/>
</dbReference>
<dbReference type="EMBL" id="JAFNEN010000144">
    <property type="protein sequence ID" value="KAG8192145.1"/>
    <property type="molecule type" value="Genomic_DNA"/>
</dbReference>
<feature type="domain" description="PPM-type phosphatase" evidence="2">
    <location>
        <begin position="129"/>
        <end position="388"/>
    </location>
</feature>
<feature type="compositionally biased region" description="Polar residues" evidence="1">
    <location>
        <begin position="1121"/>
        <end position="1138"/>
    </location>
</feature>
<dbReference type="Pfam" id="PF00481">
    <property type="entry name" value="PP2C"/>
    <property type="match status" value="1"/>
</dbReference>
<dbReference type="InterPro" id="IPR036457">
    <property type="entry name" value="PPM-type-like_dom_sf"/>
</dbReference>
<feature type="compositionally biased region" description="Basic and acidic residues" evidence="1">
    <location>
        <begin position="1059"/>
        <end position="1090"/>
    </location>
</feature>
<dbReference type="CDD" id="cd00143">
    <property type="entry name" value="PP2Cc"/>
    <property type="match status" value="1"/>
</dbReference>
<dbReference type="PANTHER" id="PTHR13832:SF818">
    <property type="entry name" value="SD03870P"/>
    <property type="match status" value="1"/>
</dbReference>
<feature type="region of interest" description="Disordered" evidence="1">
    <location>
        <begin position="1158"/>
        <end position="1339"/>
    </location>
</feature>
<feature type="compositionally biased region" description="Polar residues" evidence="1">
    <location>
        <begin position="1177"/>
        <end position="1199"/>
    </location>
</feature>
<feature type="compositionally biased region" description="Polar residues" evidence="1">
    <location>
        <begin position="1305"/>
        <end position="1319"/>
    </location>
</feature>
<name>A0AAV6V5Z0_9ARAC</name>
<dbReference type="SMART" id="SM00331">
    <property type="entry name" value="PP2C_SIG"/>
    <property type="match status" value="1"/>
</dbReference>
<reference evidence="3 4" key="1">
    <citation type="journal article" date="2022" name="Nat. Ecol. Evol.">
        <title>A masculinizing supergene underlies an exaggerated male reproductive morph in a spider.</title>
        <authorList>
            <person name="Hendrickx F."/>
            <person name="De Corte Z."/>
            <person name="Sonet G."/>
            <person name="Van Belleghem S.M."/>
            <person name="Kostlbacher S."/>
            <person name="Vangestel C."/>
        </authorList>
    </citation>
    <scope>NUCLEOTIDE SEQUENCE [LARGE SCALE GENOMIC DNA]</scope>
    <source>
        <strain evidence="3">W744_W776</strain>
    </source>
</reference>
<keyword evidence="4" id="KW-1185">Reference proteome</keyword>
<feature type="compositionally biased region" description="Basic and acidic residues" evidence="1">
    <location>
        <begin position="1491"/>
        <end position="1506"/>
    </location>
</feature>
<dbReference type="InterPro" id="IPR001932">
    <property type="entry name" value="PPM-type_phosphatase-like_dom"/>
</dbReference>
<dbReference type="PANTHER" id="PTHR13832">
    <property type="entry name" value="PROTEIN PHOSPHATASE 2C"/>
    <property type="match status" value="1"/>
</dbReference>
<feature type="compositionally biased region" description="Polar residues" evidence="1">
    <location>
        <begin position="1257"/>
        <end position="1267"/>
    </location>
</feature>
<gene>
    <name evidence="3" type="ORF">JTE90_027788</name>
</gene>
<dbReference type="Gene3D" id="3.60.40.10">
    <property type="entry name" value="PPM-type phosphatase domain"/>
    <property type="match status" value="1"/>
</dbReference>
<sequence length="1536" mass="167077">MDEIQTFLKEYSNELQQSPTAEENIHPKIVSNYCLGKEDVYNQVLDWSLHYLENKKCPYQLAVAIAKTAAKQIDTTVSEQLLDNCVNQEKLLNSYALYAQTLKKLSNECQSFSKEMEDEIDGSSALPFLTSSFEIKNKRRTMEDRHVIIHDLNSLLDLKDAPTDSYYAVFDGHSGVDAASYASAHLHVNMANHPDFLIDPSAAIAQSYKITDENFLKLSEKENLKSGCTAVCALIRDKRIYLSWAGDSQAVLVKGGRPVLVTEPHKPDRPDERKRVEDAGGVVEYMGVWRVNGMLAITRALGDADYRPYISSEAEMTTIDLDGTEDFLVLACDGLFDGMTPEEVTTSLYQNLSESAVDEPLDTLAAKLAHKAKEQGSEDNITTLVVFLRDLTAIRDYASELVAQGIPQTNFLDMNGDEKHKSPCKPTVLELNAASTKKLKNAANVLSSAGFQCPPVYSEGDFDSNMFQNSEDFVPLQNASPFIAPEATALSELPTPPIDDVVASQKFGNICPVELFQGLNSISSEKPALVEEEENAFNSGDFESLVSLQPPPCDQVPSETLAEPVMPSDFQSIVNPFQDQIHPETLAEPVMPSDFQSIVNPFQDQIPSETLLQTSGNNDFTPDEAVDVASCVVSNTIETAVRCLSSNEMFEPSSPVSPMYQLNPFAKPFVPGEMLIQGEPQVITTPECFSENVSSNLEETNTIEREASQNSCKEQVLEVFSTETVEDSSQDILKEETTETSQFEYVLEFNDDNGSKTLRVSSLTSRFSELSILSPQLSATVEKDLEPEISDDQTLEPSIPEQINKSDVDCSTNSSRTGEVEGIFDKPSTHSHFESIASMTQTFTNNSNSTNECDIGEKGEDIDSTNVVQEAVNTVSSSENNLLENVSVNDQNNTLNDISKSTHEGDTVTHGGQVIQNEDDHVLAQVVPDTTNAELLGDSLVPIERENITSEADTMFQNVQVADKLVDDSAMEIKSPVKPADAGFNLESVTFESLNLVGVDAVVTSTEEKLAEECPVEAVDLQTVPVGVPEAEGVTEDIDSDSEKDGGWSYMKGNTLGKPKPDDSKPKVDKLEVTPKLKKDVTKAASDNKAKVRSMTATDKSKKPILDKKVLNVKEKVKPTRTVSSTLPRDVSKSTLSKDASKPTLVKSAADKLVKPSSTVARVKKEATATAPGTKARTVSSTLPKDVSKPTSTKSTVNKSAKPPSTFARIKKEASATTKVSTVAAITKPSRPTTLKNPVAASKPQSPLAKDRVISATVKTTNATTVDSARPKSALATNGVKAPTRAPTLPRPTPSLQSKVAGATSARSTTLSRPASATVPTRALTKPSKPIESKVKPAVSTIKRVDPKKSDVKETKDIVNKQISARKNLTLSTLTRSETTKSATTSNKRAMTLSNKPIPYSKARSVPLKNEANKKDVPKSAGSKIAPKANILKNSKAEKGIEEKVPTMEGDGEKNMNELATPVDSSSQVVTPASEEEKFLLEVNDKEIQSVQEKEKDEFEDQRPHCLENGVAEENVKPLEDTLPASNHMECSAQNV</sequence>
<evidence type="ECO:0000313" key="3">
    <source>
        <dbReference type="EMBL" id="KAG8192145.1"/>
    </source>
</evidence>
<feature type="compositionally biased region" description="Polar residues" evidence="1">
    <location>
        <begin position="1383"/>
        <end position="1395"/>
    </location>
</feature>
<dbReference type="Proteomes" id="UP000827092">
    <property type="component" value="Unassembled WGS sequence"/>
</dbReference>
<evidence type="ECO:0000259" key="2">
    <source>
        <dbReference type="PROSITE" id="PS51746"/>
    </source>
</evidence>
<dbReference type="GO" id="GO:0004722">
    <property type="term" value="F:protein serine/threonine phosphatase activity"/>
    <property type="evidence" value="ECO:0007669"/>
    <property type="project" value="InterPro"/>
</dbReference>
<dbReference type="PROSITE" id="PS51746">
    <property type="entry name" value="PPM_2"/>
    <property type="match status" value="1"/>
</dbReference>
<dbReference type="SUPFAM" id="SSF81606">
    <property type="entry name" value="PP2C-like"/>
    <property type="match status" value="1"/>
</dbReference>
<feature type="region of interest" description="Disordered" evidence="1">
    <location>
        <begin position="1118"/>
        <end position="1141"/>
    </location>
</feature>
<comment type="caution">
    <text evidence="3">The sequence shown here is derived from an EMBL/GenBank/DDBJ whole genome shotgun (WGS) entry which is preliminary data.</text>
</comment>
<proteinExistence type="predicted"/>
<protein>
    <recommendedName>
        <fullName evidence="2">PPM-type phosphatase domain-containing protein</fullName>
    </recommendedName>
</protein>
<dbReference type="SMART" id="SM00332">
    <property type="entry name" value="PP2Cc"/>
    <property type="match status" value="1"/>
</dbReference>
<evidence type="ECO:0000313" key="4">
    <source>
        <dbReference type="Proteomes" id="UP000827092"/>
    </source>
</evidence>
<evidence type="ECO:0000256" key="1">
    <source>
        <dbReference type="SAM" id="MobiDB-lite"/>
    </source>
</evidence>
<feature type="region of interest" description="Disordered" evidence="1">
    <location>
        <begin position="1376"/>
        <end position="1470"/>
    </location>
</feature>
<organism evidence="3 4">
    <name type="scientific">Oedothorax gibbosus</name>
    <dbReference type="NCBI Taxonomy" id="931172"/>
    <lineage>
        <taxon>Eukaryota</taxon>
        <taxon>Metazoa</taxon>
        <taxon>Ecdysozoa</taxon>
        <taxon>Arthropoda</taxon>
        <taxon>Chelicerata</taxon>
        <taxon>Arachnida</taxon>
        <taxon>Araneae</taxon>
        <taxon>Araneomorphae</taxon>
        <taxon>Entelegynae</taxon>
        <taxon>Araneoidea</taxon>
        <taxon>Linyphiidae</taxon>
        <taxon>Erigoninae</taxon>
        <taxon>Oedothorax</taxon>
    </lineage>
</organism>
<feature type="region of interest" description="Disordered" evidence="1">
    <location>
        <begin position="1491"/>
        <end position="1536"/>
    </location>
</feature>
<accession>A0AAV6V5Z0</accession>
<feature type="compositionally biased region" description="Basic and acidic residues" evidence="1">
    <location>
        <begin position="1435"/>
        <end position="1456"/>
    </location>
</feature>
<feature type="compositionally biased region" description="Low complexity" evidence="1">
    <location>
        <begin position="1215"/>
        <end position="1228"/>
    </location>
</feature>
<feature type="region of interest" description="Disordered" evidence="1">
    <location>
        <begin position="1035"/>
        <end position="1100"/>
    </location>
</feature>